<reference evidence="1" key="1">
    <citation type="journal article" date="2020" name="Stud. Mycol.">
        <title>101 Dothideomycetes genomes: a test case for predicting lifestyles and emergence of pathogens.</title>
        <authorList>
            <person name="Haridas S."/>
            <person name="Albert R."/>
            <person name="Binder M."/>
            <person name="Bloem J."/>
            <person name="Labutti K."/>
            <person name="Salamov A."/>
            <person name="Andreopoulos B."/>
            <person name="Baker S."/>
            <person name="Barry K."/>
            <person name="Bills G."/>
            <person name="Bluhm B."/>
            <person name="Cannon C."/>
            <person name="Castanera R."/>
            <person name="Culley D."/>
            <person name="Daum C."/>
            <person name="Ezra D."/>
            <person name="Gonzalez J."/>
            <person name="Henrissat B."/>
            <person name="Kuo A."/>
            <person name="Liang C."/>
            <person name="Lipzen A."/>
            <person name="Lutzoni F."/>
            <person name="Magnuson J."/>
            <person name="Mondo S."/>
            <person name="Nolan M."/>
            <person name="Ohm R."/>
            <person name="Pangilinan J."/>
            <person name="Park H.-J."/>
            <person name="Ramirez L."/>
            <person name="Alfaro M."/>
            <person name="Sun H."/>
            <person name="Tritt A."/>
            <person name="Yoshinaga Y."/>
            <person name="Zwiers L.-H."/>
            <person name="Turgeon B."/>
            <person name="Goodwin S."/>
            <person name="Spatafora J."/>
            <person name="Crous P."/>
            <person name="Grigoriev I."/>
        </authorList>
    </citation>
    <scope>NUCLEOTIDE SEQUENCE</scope>
    <source>
        <strain evidence="1">CBS 525.71</strain>
    </source>
</reference>
<accession>A0ACB6RK72</accession>
<proteinExistence type="predicted"/>
<dbReference type="Proteomes" id="UP000799754">
    <property type="component" value="Unassembled WGS sequence"/>
</dbReference>
<evidence type="ECO:0000313" key="1">
    <source>
        <dbReference type="EMBL" id="KAF2622301.1"/>
    </source>
</evidence>
<organism evidence="1 2">
    <name type="scientific">Macroventuria anomochaeta</name>
    <dbReference type="NCBI Taxonomy" id="301207"/>
    <lineage>
        <taxon>Eukaryota</taxon>
        <taxon>Fungi</taxon>
        <taxon>Dikarya</taxon>
        <taxon>Ascomycota</taxon>
        <taxon>Pezizomycotina</taxon>
        <taxon>Dothideomycetes</taxon>
        <taxon>Pleosporomycetidae</taxon>
        <taxon>Pleosporales</taxon>
        <taxon>Pleosporineae</taxon>
        <taxon>Didymellaceae</taxon>
        <taxon>Macroventuria</taxon>
    </lineage>
</organism>
<protein>
    <submittedName>
        <fullName evidence="1">Uncharacterized protein</fullName>
    </submittedName>
</protein>
<gene>
    <name evidence="1" type="ORF">BU25DRAFT_378168</name>
</gene>
<evidence type="ECO:0000313" key="2">
    <source>
        <dbReference type="Proteomes" id="UP000799754"/>
    </source>
</evidence>
<sequence>MNSTTETEILNKYNLTTLYPAAWPEEKDAADEGQLSEDEASTATAQPVRRSRSRYSVLEDRSRFSRQVPGAERSKDGVETLVQKDEQDPLGMYPSVVQVLRARNLSVEDDIKLRNRFLLSSTTFSPSLFLSQVHSDASTDTLLQGLDFLSRSIEQKSASLKVLVETNFERFVGAKATIDRVYNEMREQGKDSEPPRPTHTRGASRTSFSGRKPSVSLQPVPSEKKKNALVKESEYGVHGIKVPLTEVAVKAEEVWGPALGGRDKEETLKAILESVESNRGLFEVGSTVEDAIRRKDHETIIEEYKRARKYTEDARYIVEQANYSKMPLTDSQIHQIIVTARMWADVERQIEQFKRDAWKRLASAHFAKHQTGTDDIKSDEYISLISIMLELGVEDNPIWIWLLSRYEYLKSRLNILCERSRVEIEILRRHLANGKKPTLRSVQKHLRAVPISTNATAEPSKLDAPKVIEFWEHVHASMTTLLSTKGGLLGELIEYWDIAQSFMSGRAQRNMPTGYQNQSSVHHKLTDQNKIDLEKGTTELINIVREHLYSFFSDPPIEDVSALFSPMPTTPTPTTPRTPLTAALSPTAGSRFKFDPNNVPPPSPSRGETWEKYAFWPPHSNALSGSHYLSKSLILIGTAANELASFRLPETGSSSRLDEALRLLVGGVRERCISAVCAAWNADAEKLKVLEDWTRNADRKDTTNLPQRFLAVQSFLLNHLQKIMYVEASSKTSVDVVVPPSNKLLQMLRSQFVTSLYRTLSGMVECAEMGRKALGEDFQTKGDDLTLDGEEDVDGKWGKVDANNKSTRLLLTLSNMSHFQSEITPHLLSLFETLFSVQLTDETNRIRDVLSQLDTQLFKSYTKPHALQIGAWIESGIFATSWAAAAREKGRSVADLDPSPYVSTVLLHLVTIHSLTSTTSPNSPLTPRILKALFEATTTSLISTFSSPRLPTISLPQLMQATLDVEFISQTLASYTTDAASQTQTDIYQILDQKTDNGARVALQDELGGLRVGLKRLREGTRGQFSCFRRVKRGTVASPNPQGDEERGRR</sequence>
<name>A0ACB6RK72_9PLEO</name>
<comment type="caution">
    <text evidence="1">The sequence shown here is derived from an EMBL/GenBank/DDBJ whole genome shotgun (WGS) entry which is preliminary data.</text>
</comment>
<dbReference type="EMBL" id="MU006746">
    <property type="protein sequence ID" value="KAF2622301.1"/>
    <property type="molecule type" value="Genomic_DNA"/>
</dbReference>
<keyword evidence="2" id="KW-1185">Reference proteome</keyword>